<evidence type="ECO:0000256" key="2">
    <source>
        <dbReference type="ARBA" id="ARBA00005003"/>
    </source>
</evidence>
<accession>A0A927B3G3</accession>
<dbReference type="Proteomes" id="UP000653797">
    <property type="component" value="Unassembled WGS sequence"/>
</dbReference>
<dbReference type="InterPro" id="IPR000644">
    <property type="entry name" value="CBS_dom"/>
</dbReference>
<evidence type="ECO:0000256" key="1">
    <source>
        <dbReference type="ARBA" id="ARBA00001933"/>
    </source>
</evidence>
<dbReference type="InterPro" id="IPR050214">
    <property type="entry name" value="Cys_Synth/Cystath_Beta-Synth"/>
</dbReference>
<dbReference type="GO" id="GO:0006535">
    <property type="term" value="P:cysteine biosynthetic process from serine"/>
    <property type="evidence" value="ECO:0007669"/>
    <property type="project" value="InterPro"/>
</dbReference>
<keyword evidence="5" id="KW-0663">Pyridoxal phosphate</keyword>
<dbReference type="PROSITE" id="PS00901">
    <property type="entry name" value="CYS_SYNTHASE"/>
    <property type="match status" value="1"/>
</dbReference>
<dbReference type="InterPro" id="IPR001216">
    <property type="entry name" value="P-phosphate_BS"/>
</dbReference>
<comment type="catalytic activity">
    <reaction evidence="9">
        <text>L-homocysteine + L-serine = L,L-cystathionine + H2O</text>
        <dbReference type="Rhea" id="RHEA:10112"/>
        <dbReference type="ChEBI" id="CHEBI:15377"/>
        <dbReference type="ChEBI" id="CHEBI:33384"/>
        <dbReference type="ChEBI" id="CHEBI:58161"/>
        <dbReference type="ChEBI" id="CHEBI:58199"/>
        <dbReference type="EC" id="4.2.1.22"/>
    </reaction>
</comment>
<evidence type="ECO:0000256" key="4">
    <source>
        <dbReference type="ARBA" id="ARBA00012041"/>
    </source>
</evidence>
<evidence type="ECO:0000256" key="11">
    <source>
        <dbReference type="PROSITE-ProRule" id="PRU00703"/>
    </source>
</evidence>
<evidence type="ECO:0000256" key="9">
    <source>
        <dbReference type="ARBA" id="ARBA00047490"/>
    </source>
</evidence>
<dbReference type="InterPro" id="IPR036052">
    <property type="entry name" value="TrpB-like_PALP_sf"/>
</dbReference>
<name>A0A927B3G3_9BACT</name>
<comment type="pathway">
    <text evidence="2">Amino-acid biosynthesis; L-cysteine biosynthesis; L-cysteine from L-homocysteine and L-serine: step 1/2.</text>
</comment>
<dbReference type="Gene3D" id="3.40.50.1100">
    <property type="match status" value="2"/>
</dbReference>
<dbReference type="FunFam" id="3.40.50.1100:FF:000003">
    <property type="entry name" value="Cystathionine beta-synthase"/>
    <property type="match status" value="1"/>
</dbReference>
<sequence>MNYHKSIIDTIGNTPLVKLNKVTKGIKGTILAKVEYFNPGNSVKDRIAVRMIEDAEARGLLKPGGTIIEGTSGNTGMGLALAAIAKGYKCIFTMADKQSKEKIDILRAVGAEVVVCPTNVAPDDPRSYYSVAKKLNRDIPNSLYPNQYDNPANTAAHYETTGPEIWRDTDGKITHFAAGVGTGGTICGTSKFLKEQNSEIVSVGLDTYGSVFKKYKETGIFDEREIYPYMTEGIGEDILPQNVDFSVIDHFVKVTDKDAAIMARRLAREEGLFVGWSCGTAVHGALEWAKDHLTDDDVLVILLPDHGTRYLAKIYNDTWMKDHGFLEDRAFKTARDIIQHKNGGATGRQSQLTTIGAGVSISQAIHVLNRYGISQIPVTDETGTIVGSLTDSTILNRLIEDPTVKDHAVSDVMDKPFKFVGLDNTIDALSSLIDRDNKALLVRDEKEQVHIITQADLLAAMTN</sequence>
<keyword evidence="7 13" id="KW-0456">Lyase</keyword>
<feature type="domain" description="CBS" evidence="12">
    <location>
        <begin position="348"/>
        <end position="409"/>
    </location>
</feature>
<proteinExistence type="inferred from homology"/>
<evidence type="ECO:0000256" key="7">
    <source>
        <dbReference type="ARBA" id="ARBA00023239"/>
    </source>
</evidence>
<comment type="cofactor">
    <cofactor evidence="1">
        <name>pyridoxal 5'-phosphate</name>
        <dbReference type="ChEBI" id="CHEBI:597326"/>
    </cofactor>
</comment>
<dbReference type="Gene3D" id="3.10.580.10">
    <property type="entry name" value="CBS-domain"/>
    <property type="match status" value="1"/>
</dbReference>
<dbReference type="GO" id="GO:0016765">
    <property type="term" value="F:transferase activity, transferring alkyl or aryl (other than methyl) groups"/>
    <property type="evidence" value="ECO:0007669"/>
    <property type="project" value="UniProtKB-ARBA"/>
</dbReference>
<dbReference type="FunFam" id="3.40.50.1100:FF:000118">
    <property type="entry name" value="Related to CYS4-cystathionine beta-synthase"/>
    <property type="match status" value="1"/>
</dbReference>
<keyword evidence="14" id="KW-1185">Reference proteome</keyword>
<evidence type="ECO:0000256" key="5">
    <source>
        <dbReference type="ARBA" id="ARBA00022898"/>
    </source>
</evidence>
<comment type="caution">
    <text evidence="13">The sequence shown here is derived from an EMBL/GenBank/DDBJ whole genome shotgun (WGS) entry which is preliminary data.</text>
</comment>
<comment type="similarity">
    <text evidence="3">Belongs to the cysteine synthase/cystathionine beta-synthase family.</text>
</comment>
<dbReference type="GO" id="GO:0004122">
    <property type="term" value="F:cystathionine beta-synthase activity"/>
    <property type="evidence" value="ECO:0007669"/>
    <property type="project" value="UniProtKB-UniRule"/>
</dbReference>
<dbReference type="SUPFAM" id="SSF53686">
    <property type="entry name" value="Tryptophan synthase beta subunit-like PLP-dependent enzymes"/>
    <property type="match status" value="1"/>
</dbReference>
<dbReference type="GO" id="GO:0005737">
    <property type="term" value="C:cytoplasm"/>
    <property type="evidence" value="ECO:0007669"/>
    <property type="project" value="InterPro"/>
</dbReference>
<dbReference type="AlphaFoldDB" id="A0A927B3G3"/>
<dbReference type="Pfam" id="PF00571">
    <property type="entry name" value="CBS"/>
    <property type="match status" value="2"/>
</dbReference>
<evidence type="ECO:0000313" key="13">
    <source>
        <dbReference type="EMBL" id="MBD2754547.1"/>
    </source>
</evidence>
<dbReference type="PROSITE" id="PS51371">
    <property type="entry name" value="CBS"/>
    <property type="match status" value="1"/>
</dbReference>
<dbReference type="InterPro" id="IPR046342">
    <property type="entry name" value="CBS_dom_sf"/>
</dbReference>
<dbReference type="GO" id="GO:0019343">
    <property type="term" value="P:cysteine biosynthetic process via cystathionine"/>
    <property type="evidence" value="ECO:0007669"/>
    <property type="project" value="InterPro"/>
</dbReference>
<dbReference type="InterPro" id="IPR001926">
    <property type="entry name" value="TrpB-like_PALP"/>
</dbReference>
<dbReference type="CDD" id="cd01561">
    <property type="entry name" value="CBS_like"/>
    <property type="match status" value="1"/>
</dbReference>
<evidence type="ECO:0000256" key="10">
    <source>
        <dbReference type="NCBIfam" id="TIGR01137"/>
    </source>
</evidence>
<evidence type="ECO:0000313" key="14">
    <source>
        <dbReference type="Proteomes" id="UP000653797"/>
    </source>
</evidence>
<dbReference type="EMBL" id="JACXAA010000006">
    <property type="protein sequence ID" value="MBD2754547.1"/>
    <property type="molecule type" value="Genomic_DNA"/>
</dbReference>
<evidence type="ECO:0000256" key="8">
    <source>
        <dbReference type="ARBA" id="ARBA00026192"/>
    </source>
</evidence>
<dbReference type="Pfam" id="PF00291">
    <property type="entry name" value="PALP"/>
    <property type="match status" value="1"/>
</dbReference>
<dbReference type="SUPFAM" id="SSF54631">
    <property type="entry name" value="CBS-domain pair"/>
    <property type="match status" value="1"/>
</dbReference>
<gene>
    <name evidence="13" type="ORF">IC230_16695</name>
</gene>
<dbReference type="InterPro" id="IPR005857">
    <property type="entry name" value="Cysta_beta_synth"/>
</dbReference>
<evidence type="ECO:0000256" key="3">
    <source>
        <dbReference type="ARBA" id="ARBA00007103"/>
    </source>
</evidence>
<dbReference type="EC" id="4.2.1.22" evidence="4 10"/>
<dbReference type="RefSeq" id="WP_191040191.1">
    <property type="nucleotide sequence ID" value="NZ_JACXAA010000006.1"/>
</dbReference>
<dbReference type="PANTHER" id="PTHR10314">
    <property type="entry name" value="CYSTATHIONINE BETA-SYNTHASE"/>
    <property type="match status" value="1"/>
</dbReference>
<dbReference type="NCBIfam" id="TIGR01137">
    <property type="entry name" value="cysta_beta"/>
    <property type="match status" value="1"/>
</dbReference>
<evidence type="ECO:0000256" key="6">
    <source>
        <dbReference type="ARBA" id="ARBA00023122"/>
    </source>
</evidence>
<evidence type="ECO:0000259" key="12">
    <source>
        <dbReference type="PROSITE" id="PS51371"/>
    </source>
</evidence>
<reference evidence="13" key="1">
    <citation type="submission" date="2020-09" db="EMBL/GenBank/DDBJ databases">
        <authorList>
            <person name="Kim M.K."/>
        </authorList>
    </citation>
    <scope>NUCLEOTIDE SEQUENCE</scope>
    <source>
        <strain evidence="13">BT704</strain>
    </source>
</reference>
<protein>
    <recommendedName>
        <fullName evidence="8 10">Cystathionine beta-synthase</fullName>
        <ecNumber evidence="4 10">4.2.1.22</ecNumber>
    </recommendedName>
</protein>
<organism evidence="13 14">
    <name type="scientific">Spirosoma validum</name>
    <dbReference type="NCBI Taxonomy" id="2771355"/>
    <lineage>
        <taxon>Bacteria</taxon>
        <taxon>Pseudomonadati</taxon>
        <taxon>Bacteroidota</taxon>
        <taxon>Cytophagia</taxon>
        <taxon>Cytophagales</taxon>
        <taxon>Cytophagaceae</taxon>
        <taxon>Spirosoma</taxon>
    </lineage>
</organism>
<keyword evidence="6 11" id="KW-0129">CBS domain</keyword>